<name>A0A7S6WPR2_9SPIR</name>
<dbReference type="CDD" id="cd07937">
    <property type="entry name" value="DRE_TIM_PC_TC_5S"/>
    <property type="match status" value="1"/>
</dbReference>
<gene>
    <name evidence="2" type="ORF">IFE08_01290</name>
</gene>
<dbReference type="NCBIfam" id="NF008985">
    <property type="entry name" value="PRK12331.1"/>
    <property type="match status" value="1"/>
</dbReference>
<sequence>MKTVKIMETCLRDGHQSLMATRLKTEEMLPIVETMDRAGYYSMEMWGGATFDAAIRFLEEDPWDRLREIRKRTKHTKLQMLLRGQNLLGYRHYADDVVDKFIEKAVYNGIDVIRIFDALNDIRNLKQACLSVKKYKGHAQLTICYTISPFHTIEYYKKLAMEMQKLGADSIAVKDMSGILLPDVSFKLIKELKSVLTVPLELHTHATAGLASMSYLKAVEAGVDIIDTAISPLAGGSSQPATESIGRALQELGYGTGLDMDILKKISEYFKPIRNKYMEQGIMNPQALMTEPSIIEYQLPGGMLSNMLLQLKSQKAEHRYEEVLREIPEVRKDMGYPPLVTPLSQMVGTQAVFNVLSGERYKTIAKEIKDYVKGLYGKPPAIISAEIKEKIIGSEEVFTGRPADLINNEYDKLKEESKAFAKTEEDVLTYSMFPKIAQGYLEKKYAPKIKEQHIYIV</sequence>
<reference evidence="2 3" key="1">
    <citation type="submission" date="2020-09" db="EMBL/GenBank/DDBJ databases">
        <title>Characterization of Treponema spp. from bovine digital dermatitis in Korea.</title>
        <authorList>
            <person name="Espiritu H.M."/>
            <person name="Cho Y.I."/>
            <person name="Mamuad L."/>
        </authorList>
    </citation>
    <scope>NUCLEOTIDE SEQUENCE [LARGE SCALE GENOMIC DNA]</scope>
    <source>
        <strain evidence="2 3">KS1</strain>
    </source>
</reference>
<protein>
    <submittedName>
        <fullName evidence="2">Oxaloacetate decarboxylase subunit alpha</fullName>
    </submittedName>
</protein>
<dbReference type="SUPFAM" id="SSF89000">
    <property type="entry name" value="post-HMGL domain-like"/>
    <property type="match status" value="1"/>
</dbReference>
<evidence type="ECO:0000259" key="1">
    <source>
        <dbReference type="PROSITE" id="PS50991"/>
    </source>
</evidence>
<dbReference type="GO" id="GO:0005737">
    <property type="term" value="C:cytoplasm"/>
    <property type="evidence" value="ECO:0007669"/>
    <property type="project" value="TreeGrafter"/>
</dbReference>
<dbReference type="GO" id="GO:0006094">
    <property type="term" value="P:gluconeogenesis"/>
    <property type="evidence" value="ECO:0007669"/>
    <property type="project" value="TreeGrafter"/>
</dbReference>
<dbReference type="InterPro" id="IPR000891">
    <property type="entry name" value="PYR_CT"/>
</dbReference>
<dbReference type="InterPro" id="IPR013785">
    <property type="entry name" value="Aldolase_TIM"/>
</dbReference>
<dbReference type="PANTHER" id="PTHR43778">
    <property type="entry name" value="PYRUVATE CARBOXYLASE"/>
    <property type="match status" value="1"/>
</dbReference>
<proteinExistence type="predicted"/>
<dbReference type="PANTHER" id="PTHR43778:SF2">
    <property type="entry name" value="PYRUVATE CARBOXYLASE, MITOCHONDRIAL"/>
    <property type="match status" value="1"/>
</dbReference>
<dbReference type="EMBL" id="CP061839">
    <property type="protein sequence ID" value="QOW61079.1"/>
    <property type="molecule type" value="Genomic_DNA"/>
</dbReference>
<dbReference type="NCBIfam" id="NF006761">
    <property type="entry name" value="PRK09282.1"/>
    <property type="match status" value="1"/>
</dbReference>
<dbReference type="RefSeq" id="WP_194076532.1">
    <property type="nucleotide sequence ID" value="NZ_CP061839.1"/>
</dbReference>
<feature type="domain" description="Pyruvate carboxyltransferase" evidence="1">
    <location>
        <begin position="4"/>
        <end position="264"/>
    </location>
</feature>
<dbReference type="AlphaFoldDB" id="A0A7S6WPR2"/>
<evidence type="ECO:0000313" key="3">
    <source>
        <dbReference type="Proteomes" id="UP000593915"/>
    </source>
</evidence>
<dbReference type="Pfam" id="PF02436">
    <property type="entry name" value="PYC_OADA"/>
    <property type="match status" value="1"/>
</dbReference>
<dbReference type="PROSITE" id="PS50991">
    <property type="entry name" value="PYR_CT"/>
    <property type="match status" value="1"/>
</dbReference>
<evidence type="ECO:0000313" key="2">
    <source>
        <dbReference type="EMBL" id="QOW61079.1"/>
    </source>
</evidence>
<dbReference type="GO" id="GO:0004736">
    <property type="term" value="F:pyruvate carboxylase activity"/>
    <property type="evidence" value="ECO:0007669"/>
    <property type="project" value="TreeGrafter"/>
</dbReference>
<dbReference type="Gene3D" id="3.20.20.70">
    <property type="entry name" value="Aldolase class I"/>
    <property type="match status" value="1"/>
</dbReference>
<dbReference type="Pfam" id="PF00682">
    <property type="entry name" value="HMGL-like"/>
    <property type="match status" value="1"/>
</dbReference>
<dbReference type="InterPro" id="IPR003379">
    <property type="entry name" value="Carboxylase_cons_dom"/>
</dbReference>
<dbReference type="SUPFAM" id="SSF51569">
    <property type="entry name" value="Aldolase"/>
    <property type="match status" value="1"/>
</dbReference>
<accession>A0A7S6WPR2</accession>
<dbReference type="InterPro" id="IPR055268">
    <property type="entry name" value="PCB-like"/>
</dbReference>
<dbReference type="Proteomes" id="UP000593915">
    <property type="component" value="Chromosome"/>
</dbReference>
<organism evidence="2 3">
    <name type="scientific">Treponema pedis</name>
    <dbReference type="NCBI Taxonomy" id="409322"/>
    <lineage>
        <taxon>Bacteria</taxon>
        <taxon>Pseudomonadati</taxon>
        <taxon>Spirochaetota</taxon>
        <taxon>Spirochaetia</taxon>
        <taxon>Spirochaetales</taxon>
        <taxon>Treponemataceae</taxon>
        <taxon>Treponema</taxon>
    </lineage>
</organism>